<evidence type="ECO:0000256" key="1">
    <source>
        <dbReference type="SAM" id="MobiDB-lite"/>
    </source>
</evidence>
<evidence type="ECO:0000313" key="4">
    <source>
        <dbReference type="Proteomes" id="UP001152797"/>
    </source>
</evidence>
<accession>A0A9P1BXU6</accession>
<evidence type="ECO:0000313" key="2">
    <source>
        <dbReference type="EMBL" id="CAI3981177.1"/>
    </source>
</evidence>
<evidence type="ECO:0000313" key="3">
    <source>
        <dbReference type="EMBL" id="CAL1134552.1"/>
    </source>
</evidence>
<dbReference type="EMBL" id="CAMXCT020000614">
    <property type="protein sequence ID" value="CAL1134552.1"/>
    <property type="molecule type" value="Genomic_DNA"/>
</dbReference>
<feature type="region of interest" description="Disordered" evidence="1">
    <location>
        <begin position="63"/>
        <end position="97"/>
    </location>
</feature>
<sequence length="212" mass="23608">MCSLRQDSLEPRAGMVCKHGCKCFACGRRGGKQAKAGALHQLSLWASEHRSVGRLGRYAQQLAAEAAETPRPAKRRRTKALEDLHPGPSEKPVEESSSQGLAKVLPWLDAQWSPNAFATLATLSRSFLKDFALEVMQQNRHKALQVRLALLEQDVPPPNGPAQRALEATLRCWSHFRQNLKFCSSTGVEDFEKAVSDLDHRRQRLKAMLEGS</sequence>
<reference evidence="2" key="1">
    <citation type="submission" date="2022-10" db="EMBL/GenBank/DDBJ databases">
        <authorList>
            <person name="Chen Y."/>
            <person name="Dougan E. K."/>
            <person name="Chan C."/>
            <person name="Rhodes N."/>
            <person name="Thang M."/>
        </authorList>
    </citation>
    <scope>NUCLEOTIDE SEQUENCE</scope>
</reference>
<keyword evidence="4" id="KW-1185">Reference proteome</keyword>
<dbReference type="AlphaFoldDB" id="A0A9P1BXU6"/>
<organism evidence="2">
    <name type="scientific">Cladocopium goreaui</name>
    <dbReference type="NCBI Taxonomy" id="2562237"/>
    <lineage>
        <taxon>Eukaryota</taxon>
        <taxon>Sar</taxon>
        <taxon>Alveolata</taxon>
        <taxon>Dinophyceae</taxon>
        <taxon>Suessiales</taxon>
        <taxon>Symbiodiniaceae</taxon>
        <taxon>Cladocopium</taxon>
    </lineage>
</organism>
<dbReference type="EMBL" id="CAMXCT010000614">
    <property type="protein sequence ID" value="CAI3981177.1"/>
    <property type="molecule type" value="Genomic_DNA"/>
</dbReference>
<comment type="caution">
    <text evidence="2">The sequence shown here is derived from an EMBL/GenBank/DDBJ whole genome shotgun (WGS) entry which is preliminary data.</text>
</comment>
<name>A0A9P1BXU6_9DINO</name>
<protein>
    <submittedName>
        <fullName evidence="2">Uncharacterized protein</fullName>
    </submittedName>
</protein>
<proteinExistence type="predicted"/>
<reference evidence="3" key="2">
    <citation type="submission" date="2024-04" db="EMBL/GenBank/DDBJ databases">
        <authorList>
            <person name="Chen Y."/>
            <person name="Shah S."/>
            <person name="Dougan E. K."/>
            <person name="Thang M."/>
            <person name="Chan C."/>
        </authorList>
    </citation>
    <scope>NUCLEOTIDE SEQUENCE [LARGE SCALE GENOMIC DNA]</scope>
</reference>
<dbReference type="EMBL" id="CAMXCT030000614">
    <property type="protein sequence ID" value="CAL4768489.1"/>
    <property type="molecule type" value="Genomic_DNA"/>
</dbReference>
<gene>
    <name evidence="2" type="ORF">C1SCF055_LOCUS8991</name>
</gene>
<dbReference type="Proteomes" id="UP001152797">
    <property type="component" value="Unassembled WGS sequence"/>
</dbReference>